<dbReference type="SUPFAM" id="SSF57903">
    <property type="entry name" value="FYVE/PHD zinc finger"/>
    <property type="match status" value="1"/>
</dbReference>
<keyword evidence="3" id="KW-1185">Reference proteome</keyword>
<organism evidence="2 3">
    <name type="scientific">Bremia lactucae</name>
    <name type="common">Lettuce downy mildew</name>
    <dbReference type="NCBI Taxonomy" id="4779"/>
    <lineage>
        <taxon>Eukaryota</taxon>
        <taxon>Sar</taxon>
        <taxon>Stramenopiles</taxon>
        <taxon>Oomycota</taxon>
        <taxon>Peronosporomycetes</taxon>
        <taxon>Peronosporales</taxon>
        <taxon>Peronosporaceae</taxon>
        <taxon>Bremia</taxon>
    </lineage>
</organism>
<dbReference type="SUPFAM" id="SSF55961">
    <property type="entry name" value="Bet v1-like"/>
    <property type="match status" value="1"/>
</dbReference>
<feature type="region of interest" description="Disordered" evidence="1">
    <location>
        <begin position="531"/>
        <end position="550"/>
    </location>
</feature>
<evidence type="ECO:0000313" key="3">
    <source>
        <dbReference type="Proteomes" id="UP000294530"/>
    </source>
</evidence>
<dbReference type="Gene3D" id="3.30.530.20">
    <property type="match status" value="1"/>
</dbReference>
<dbReference type="EMBL" id="SHOA02000007">
    <property type="protein sequence ID" value="TDH69710.1"/>
    <property type="molecule type" value="Genomic_DNA"/>
</dbReference>
<evidence type="ECO:0008006" key="4">
    <source>
        <dbReference type="Google" id="ProtNLM"/>
    </source>
</evidence>
<feature type="region of interest" description="Disordered" evidence="1">
    <location>
        <begin position="886"/>
        <end position="905"/>
    </location>
</feature>
<gene>
    <name evidence="2" type="ORF">CCR75_006455</name>
</gene>
<proteinExistence type="predicted"/>
<evidence type="ECO:0000313" key="2">
    <source>
        <dbReference type="EMBL" id="TDH69710.1"/>
    </source>
</evidence>
<protein>
    <recommendedName>
        <fullName evidence="4">FYVE-type domain-containing protein</fullName>
    </recommendedName>
</protein>
<sequence length="936" mass="104169">MKFPMPKNIFPPLELSEYQEHQYEQLANALIKATLAEYDHFVMHDRKRVDSKRWKTVRTQDGISIYREREFNGEPQDSSPATLALYRSASSTTSSRPSQKKHLTGPQTADTMDSGRDLNSVSHEKKNSNNYLVDDNFHTTGSEKLIVEPRITTGAFSRADNRENSSSLPRLLAVGSLRGSLDDVMYGVMSPSASSARLRSSYLGEHMADCAVLREIKSPTSADPFRFLGIKWFVRAKHRTAARIVLPRDFVILEFSGVMMRPDNSRVGFQLMHSVEIPTCHELIMHRIVRAKISSCYIFEETHPKSIQVFMTASVDPSGHVLNRVAMRSAATALSNCWKSVSCAHDKKLAFCLHNERPSVLAGPASGRGTSTINNSLIGSSRGRLSALTPVNETQARDSSTTESLLRRRNVSLIASMRQCGVCRGKLGILSRTVSCQMCNEQICTRCRIVRKLSSDTLKSQVMQSSINFCKQCVASVSDESALEIARQELWVRSRGRTRASSLRSTINSRRSFSLERNVYATVILGQTSDRNTRDSAVQSSQYQGPSSFGQSQATDDFAMGYSVGPLYPSSSTKLLTSPRRSSSSSHLSNKRSVNTLSVSTISSSSSTLTNEMLSLSDLRIDKTSHKAAIAVEPKVEEPVVLDRRLTATLRSLRHLDYVLSVDEQDIVDELDNDLESDELAELESVDDGSEIRSSYASSVAVMDDDSESCLSFSSNGPLSQSQAPIFEVEEGGESEEDMDLEKQVAGEMASDTELTFESLETDQEDEHFCRRISLESEEVEEEEEIDSIARANLMHADDEGPHAIMVENAQVVEVAPISEAQATMVAEHDIQRRKFEFENENRERKTIPSVADSSTYKHQLFQQMQDLHHVVESTYQVARANTEAAFKERDSGRTSKASPKRTMKTLRSVRTFSQPFAFAVVGLRSTRAMTVSGDK</sequence>
<comment type="caution">
    <text evidence="2">The sequence shown here is derived from an EMBL/GenBank/DDBJ whole genome shotgun (WGS) entry which is preliminary data.</text>
</comment>
<dbReference type="PANTHER" id="PTHR13510">
    <property type="entry name" value="FYVE-FINGER-CONTAINING RAB5 EFFECTOR PROTEIN RABENOSYN-5-RELATED"/>
    <property type="match status" value="1"/>
</dbReference>
<dbReference type="OrthoDB" id="162897at2759"/>
<dbReference type="GeneID" id="94350196"/>
<feature type="region of interest" description="Disordered" evidence="1">
    <location>
        <begin position="86"/>
        <end position="135"/>
    </location>
</feature>
<dbReference type="InterPro" id="IPR023393">
    <property type="entry name" value="START-like_dom_sf"/>
</dbReference>
<evidence type="ECO:0000256" key="1">
    <source>
        <dbReference type="SAM" id="MobiDB-lite"/>
    </source>
</evidence>
<feature type="compositionally biased region" description="Low complexity" evidence="1">
    <location>
        <begin position="86"/>
        <end position="97"/>
    </location>
</feature>
<name>A0A976FMU1_BRELC</name>
<accession>A0A976FMU1</accession>
<dbReference type="PANTHER" id="PTHR13510:SF44">
    <property type="entry name" value="RABENOSYN-5"/>
    <property type="match status" value="1"/>
</dbReference>
<reference evidence="2 3" key="1">
    <citation type="journal article" date="2021" name="Genome Biol.">
        <title>AFLAP: assembly-free linkage analysis pipeline using k-mers from genome sequencing data.</title>
        <authorList>
            <person name="Fletcher K."/>
            <person name="Zhang L."/>
            <person name="Gil J."/>
            <person name="Han R."/>
            <person name="Cavanaugh K."/>
            <person name="Michelmore R."/>
        </authorList>
    </citation>
    <scope>NUCLEOTIDE SEQUENCE [LARGE SCALE GENOMIC DNA]</scope>
    <source>
        <strain evidence="2 3">SF5</strain>
    </source>
</reference>
<dbReference type="KEGG" id="blac:94350196"/>
<feature type="compositionally biased region" description="Polar residues" evidence="1">
    <location>
        <begin position="105"/>
        <end position="121"/>
    </location>
</feature>
<dbReference type="AlphaFoldDB" id="A0A976FMU1"/>
<dbReference type="Proteomes" id="UP000294530">
    <property type="component" value="Unassembled WGS sequence"/>
</dbReference>
<dbReference type="InterPro" id="IPR011011">
    <property type="entry name" value="Znf_FYVE_PHD"/>
</dbReference>
<dbReference type="InterPro" id="IPR052727">
    <property type="entry name" value="Rab4/Rab5_effector"/>
</dbReference>
<dbReference type="RefSeq" id="XP_067819209.1">
    <property type="nucleotide sequence ID" value="XM_067964525.1"/>
</dbReference>